<feature type="transmembrane region" description="Helical" evidence="7">
    <location>
        <begin position="38"/>
        <end position="57"/>
    </location>
</feature>
<keyword evidence="5 7" id="KW-0472">Membrane</keyword>
<keyword evidence="10" id="KW-1185">Reference proteome</keyword>
<evidence type="ECO:0000256" key="5">
    <source>
        <dbReference type="ARBA" id="ARBA00023136"/>
    </source>
</evidence>
<feature type="transmembrane region" description="Helical" evidence="7">
    <location>
        <begin position="146"/>
        <end position="167"/>
    </location>
</feature>
<dbReference type="InterPro" id="IPR027469">
    <property type="entry name" value="Cation_efflux_TMD_sf"/>
</dbReference>
<dbReference type="Pfam" id="PF01545">
    <property type="entry name" value="Cation_efflux"/>
    <property type="match status" value="1"/>
</dbReference>
<dbReference type="Proteomes" id="UP001056648">
    <property type="component" value="Chromosome 2"/>
</dbReference>
<dbReference type="PANTHER" id="PTHR13414">
    <property type="entry name" value="HUEL-CATION TRANSPORTER"/>
    <property type="match status" value="1"/>
</dbReference>
<dbReference type="Gene3D" id="1.20.1510.10">
    <property type="entry name" value="Cation efflux protein transmembrane domain"/>
    <property type="match status" value="1"/>
</dbReference>
<keyword evidence="3 7" id="KW-0812">Transmembrane</keyword>
<dbReference type="InterPro" id="IPR058533">
    <property type="entry name" value="Cation_efflux_TM"/>
</dbReference>
<sequence>MSRPDPLQTPITGAALKDRQPTEPAPPSPASASRKSPLAIYGAIAANLAIAVTKFIVASVTGSSAMLSEAIHSTVDTGNELLLLVGLSRSRRTADPQHPFGYGKELYFWSLIVAVLIFGLGGGISAYEGVLHMMDPEPLRDPHWNYIVLACAAIFEGISFAIALREFHREKGATPFWTALRSSKDPTTVTVLAEDAAALAGLVIAAAGIYASHRWNMPVLDGAASLVIGVLLAGVATVLVRESRSLLVGESVNREMAEGIQRLAHEDPCIDYAARPLTMHFGPDDVLVALDVQFRAGARGTEIARSVERVERQIRLRYPSVKRIYIEARLLAAAAEPSGTGATTPEKPGSVSSTARSIKSRDTG</sequence>
<dbReference type="PANTHER" id="PTHR13414:SF9">
    <property type="entry name" value="PROTON-COUPLED ZINC ANTIPORTER SLC30A9, MITOCHONDRIAL"/>
    <property type="match status" value="1"/>
</dbReference>
<organism evidence="9 10">
    <name type="scientific">Cupriavidus gilardii</name>
    <dbReference type="NCBI Taxonomy" id="82541"/>
    <lineage>
        <taxon>Bacteria</taxon>
        <taxon>Pseudomonadati</taxon>
        <taxon>Pseudomonadota</taxon>
        <taxon>Betaproteobacteria</taxon>
        <taxon>Burkholderiales</taxon>
        <taxon>Burkholderiaceae</taxon>
        <taxon>Cupriavidus</taxon>
    </lineage>
</organism>
<protein>
    <submittedName>
        <fullName evidence="9">Cation diffusion facilitator family transporter</fullName>
    </submittedName>
</protein>
<reference evidence="9" key="1">
    <citation type="submission" date="2022-06" db="EMBL/GenBank/DDBJ databases">
        <title>Complete genome sequence and characterization of Cupriavidus gilardii QJ1 isolated from contaminating cells.</title>
        <authorList>
            <person name="Qi J."/>
        </authorList>
    </citation>
    <scope>NUCLEOTIDE SEQUENCE</scope>
    <source>
        <strain evidence="9">QJ1</strain>
    </source>
</reference>
<feature type="region of interest" description="Disordered" evidence="6">
    <location>
        <begin position="1"/>
        <end position="34"/>
    </location>
</feature>
<dbReference type="RefSeq" id="WP_252253495.1">
    <property type="nucleotide sequence ID" value="NZ_CP098736.1"/>
</dbReference>
<evidence type="ECO:0000256" key="1">
    <source>
        <dbReference type="ARBA" id="ARBA00004141"/>
    </source>
</evidence>
<gene>
    <name evidence="9" type="ORF">NDR89_13480</name>
</gene>
<dbReference type="NCBIfam" id="TIGR01297">
    <property type="entry name" value="CDF"/>
    <property type="match status" value="1"/>
</dbReference>
<feature type="transmembrane region" description="Helical" evidence="7">
    <location>
        <begin position="106"/>
        <end position="126"/>
    </location>
</feature>
<comment type="subcellular location">
    <subcellularLocation>
        <location evidence="1">Membrane</location>
        <topology evidence="1">Multi-pass membrane protein</topology>
    </subcellularLocation>
</comment>
<keyword evidence="2" id="KW-0813">Transport</keyword>
<feature type="transmembrane region" description="Helical" evidence="7">
    <location>
        <begin position="223"/>
        <end position="240"/>
    </location>
</feature>
<accession>A0ABY4VU10</accession>
<feature type="region of interest" description="Disordered" evidence="6">
    <location>
        <begin position="336"/>
        <end position="364"/>
    </location>
</feature>
<evidence type="ECO:0000259" key="8">
    <source>
        <dbReference type="Pfam" id="PF01545"/>
    </source>
</evidence>
<dbReference type="EMBL" id="CP098736">
    <property type="protein sequence ID" value="USE80761.1"/>
    <property type="molecule type" value="Genomic_DNA"/>
</dbReference>
<dbReference type="SUPFAM" id="SSF161111">
    <property type="entry name" value="Cation efflux protein transmembrane domain-like"/>
    <property type="match status" value="1"/>
</dbReference>
<dbReference type="InterPro" id="IPR002524">
    <property type="entry name" value="Cation_efflux"/>
</dbReference>
<evidence type="ECO:0000256" key="3">
    <source>
        <dbReference type="ARBA" id="ARBA00022692"/>
    </source>
</evidence>
<evidence type="ECO:0000313" key="9">
    <source>
        <dbReference type="EMBL" id="USE80761.1"/>
    </source>
</evidence>
<feature type="domain" description="Cation efflux protein transmembrane" evidence="8">
    <location>
        <begin position="43"/>
        <end position="248"/>
    </location>
</feature>
<feature type="transmembrane region" description="Helical" evidence="7">
    <location>
        <begin position="188"/>
        <end position="211"/>
    </location>
</feature>
<evidence type="ECO:0000313" key="10">
    <source>
        <dbReference type="Proteomes" id="UP001056648"/>
    </source>
</evidence>
<name>A0ABY4VU10_9BURK</name>
<evidence type="ECO:0000256" key="4">
    <source>
        <dbReference type="ARBA" id="ARBA00022989"/>
    </source>
</evidence>
<dbReference type="InterPro" id="IPR040177">
    <property type="entry name" value="SLC30A9"/>
</dbReference>
<evidence type="ECO:0000256" key="6">
    <source>
        <dbReference type="SAM" id="MobiDB-lite"/>
    </source>
</evidence>
<evidence type="ECO:0000256" key="2">
    <source>
        <dbReference type="ARBA" id="ARBA00022448"/>
    </source>
</evidence>
<evidence type="ECO:0000256" key="7">
    <source>
        <dbReference type="SAM" id="Phobius"/>
    </source>
</evidence>
<proteinExistence type="predicted"/>
<keyword evidence="4 7" id="KW-1133">Transmembrane helix</keyword>